<accession>A0A7J8HIE1</accession>
<sequence>MLYLSLECSFHLLDLREACAPQEDTLSGTCNGLTRKQSVIRSPRASRPGKRVVHDYFSLSPYKPSCFSKGHTTPTASWSLPSLRHALIQQRILVRSGVPGPDCLVSTSSDTLATLLRQITKKPWHGELAKHYPIRTKVILILENGMFTVTSGEVLSWLHGALAMGGALLSSTAEKPSVPDVPKSKMSPLPTKLRDILK</sequence>
<protein>
    <submittedName>
        <fullName evidence="2">Uncharacterized protein</fullName>
    </submittedName>
</protein>
<feature type="region of interest" description="Disordered" evidence="1">
    <location>
        <begin position="173"/>
        <end position="198"/>
    </location>
</feature>
<organism evidence="2 3">
    <name type="scientific">Molossus molossus</name>
    <name type="common">Pallas' mastiff bat</name>
    <name type="synonym">Vespertilio molossus</name>
    <dbReference type="NCBI Taxonomy" id="27622"/>
    <lineage>
        <taxon>Eukaryota</taxon>
        <taxon>Metazoa</taxon>
        <taxon>Chordata</taxon>
        <taxon>Craniata</taxon>
        <taxon>Vertebrata</taxon>
        <taxon>Euteleostomi</taxon>
        <taxon>Mammalia</taxon>
        <taxon>Eutheria</taxon>
        <taxon>Laurasiatheria</taxon>
        <taxon>Chiroptera</taxon>
        <taxon>Yangochiroptera</taxon>
        <taxon>Molossidae</taxon>
        <taxon>Molossus</taxon>
    </lineage>
</organism>
<proteinExistence type="predicted"/>
<gene>
    <name evidence="2" type="ORF">HJG59_011063</name>
</gene>
<evidence type="ECO:0000313" key="3">
    <source>
        <dbReference type="Proteomes" id="UP000550707"/>
    </source>
</evidence>
<dbReference type="EMBL" id="JACASF010000006">
    <property type="protein sequence ID" value="KAF6471695.1"/>
    <property type="molecule type" value="Genomic_DNA"/>
</dbReference>
<dbReference type="Proteomes" id="UP000550707">
    <property type="component" value="Unassembled WGS sequence"/>
</dbReference>
<reference evidence="2 3" key="1">
    <citation type="journal article" date="2020" name="Nature">
        <title>Six reference-quality genomes reveal evolution of bat adaptations.</title>
        <authorList>
            <person name="Jebb D."/>
            <person name="Huang Z."/>
            <person name="Pippel M."/>
            <person name="Hughes G.M."/>
            <person name="Lavrichenko K."/>
            <person name="Devanna P."/>
            <person name="Winkler S."/>
            <person name="Jermiin L.S."/>
            <person name="Skirmuntt E.C."/>
            <person name="Katzourakis A."/>
            <person name="Burkitt-Gray L."/>
            <person name="Ray D.A."/>
            <person name="Sullivan K.A.M."/>
            <person name="Roscito J.G."/>
            <person name="Kirilenko B.M."/>
            <person name="Davalos L.M."/>
            <person name="Corthals A.P."/>
            <person name="Power M.L."/>
            <person name="Jones G."/>
            <person name="Ransome R.D."/>
            <person name="Dechmann D.K.N."/>
            <person name="Locatelli A.G."/>
            <person name="Puechmaille S.J."/>
            <person name="Fedrigo O."/>
            <person name="Jarvis E.D."/>
            <person name="Hiller M."/>
            <person name="Vernes S.C."/>
            <person name="Myers E.W."/>
            <person name="Teeling E.C."/>
        </authorList>
    </citation>
    <scope>NUCLEOTIDE SEQUENCE [LARGE SCALE GENOMIC DNA]</scope>
    <source>
        <strain evidence="2">MMolMol1</strain>
        <tissue evidence="2">Muscle</tissue>
    </source>
</reference>
<evidence type="ECO:0000256" key="1">
    <source>
        <dbReference type="SAM" id="MobiDB-lite"/>
    </source>
</evidence>
<name>A0A7J8HIE1_MOLMO</name>
<dbReference type="InParanoid" id="A0A7J8HIE1"/>
<evidence type="ECO:0000313" key="2">
    <source>
        <dbReference type="EMBL" id="KAF6471695.1"/>
    </source>
</evidence>
<keyword evidence="3" id="KW-1185">Reference proteome</keyword>
<comment type="caution">
    <text evidence="2">The sequence shown here is derived from an EMBL/GenBank/DDBJ whole genome shotgun (WGS) entry which is preliminary data.</text>
</comment>
<dbReference type="AlphaFoldDB" id="A0A7J8HIE1"/>